<evidence type="ECO:0000313" key="2">
    <source>
        <dbReference type="EMBL" id="RLN34776.1"/>
    </source>
</evidence>
<dbReference type="Gene3D" id="2.60.40.2310">
    <property type="match status" value="1"/>
</dbReference>
<feature type="domain" description="Subtilisin-like protease fibronectin type-III" evidence="1">
    <location>
        <begin position="18"/>
        <end position="124"/>
    </location>
</feature>
<dbReference type="InterPro" id="IPR041469">
    <property type="entry name" value="Subtilisin-like_FN3"/>
</dbReference>
<dbReference type="STRING" id="4540.A0A3L6TD63"/>
<dbReference type="Proteomes" id="UP000275267">
    <property type="component" value="Unassembled WGS sequence"/>
</dbReference>
<sequence length="136" mass="14417">MRVEDQCLANRTYDVAALNYPSFAVQLPAGGGTATHPRTATNVGRPGTYRAAANVTVAAGRHGPGPAAAITVKVEPAEMRFSQAGEKQSYSVSFTSGAMTAGTVGFGRLVWTSDMYVVSSPIIIIKTRKSRREKLI</sequence>
<accession>A0A3L6TD63</accession>
<comment type="caution">
    <text evidence="2">The sequence shown here is derived from an EMBL/GenBank/DDBJ whole genome shotgun (WGS) entry which is preliminary data.</text>
</comment>
<evidence type="ECO:0000313" key="3">
    <source>
        <dbReference type="Proteomes" id="UP000275267"/>
    </source>
</evidence>
<keyword evidence="3" id="KW-1185">Reference proteome</keyword>
<organism evidence="2 3">
    <name type="scientific">Panicum miliaceum</name>
    <name type="common">Proso millet</name>
    <name type="synonym">Broomcorn millet</name>
    <dbReference type="NCBI Taxonomy" id="4540"/>
    <lineage>
        <taxon>Eukaryota</taxon>
        <taxon>Viridiplantae</taxon>
        <taxon>Streptophyta</taxon>
        <taxon>Embryophyta</taxon>
        <taxon>Tracheophyta</taxon>
        <taxon>Spermatophyta</taxon>
        <taxon>Magnoliopsida</taxon>
        <taxon>Liliopsida</taxon>
        <taxon>Poales</taxon>
        <taxon>Poaceae</taxon>
        <taxon>PACMAD clade</taxon>
        <taxon>Panicoideae</taxon>
        <taxon>Panicodae</taxon>
        <taxon>Paniceae</taxon>
        <taxon>Panicinae</taxon>
        <taxon>Panicum</taxon>
        <taxon>Panicum sect. Panicum</taxon>
    </lineage>
</organism>
<evidence type="ECO:0000259" key="1">
    <source>
        <dbReference type="Pfam" id="PF17766"/>
    </source>
</evidence>
<dbReference type="Pfam" id="PF17766">
    <property type="entry name" value="fn3_6"/>
    <property type="match status" value="1"/>
</dbReference>
<dbReference type="EMBL" id="PQIB02000002">
    <property type="protein sequence ID" value="RLN34776.1"/>
    <property type="molecule type" value="Genomic_DNA"/>
</dbReference>
<dbReference type="OrthoDB" id="206201at2759"/>
<proteinExistence type="predicted"/>
<dbReference type="AlphaFoldDB" id="A0A3L6TD63"/>
<protein>
    <recommendedName>
        <fullName evidence="1">Subtilisin-like protease fibronectin type-III domain-containing protein</fullName>
    </recommendedName>
</protein>
<name>A0A3L6TD63_PANMI</name>
<gene>
    <name evidence="2" type="ORF">C2845_PM03G17820</name>
</gene>
<reference evidence="3" key="1">
    <citation type="journal article" date="2019" name="Nat. Commun.">
        <title>The genome of broomcorn millet.</title>
        <authorList>
            <person name="Zou C."/>
            <person name="Miki D."/>
            <person name="Li D."/>
            <person name="Tang Q."/>
            <person name="Xiao L."/>
            <person name="Rajput S."/>
            <person name="Deng P."/>
            <person name="Jia W."/>
            <person name="Huang R."/>
            <person name="Zhang M."/>
            <person name="Sun Y."/>
            <person name="Hu J."/>
            <person name="Fu X."/>
            <person name="Schnable P.S."/>
            <person name="Li F."/>
            <person name="Zhang H."/>
            <person name="Feng B."/>
            <person name="Zhu X."/>
            <person name="Liu R."/>
            <person name="Schnable J.C."/>
            <person name="Zhu J.-K."/>
            <person name="Zhang H."/>
        </authorList>
    </citation>
    <scope>NUCLEOTIDE SEQUENCE [LARGE SCALE GENOMIC DNA]</scope>
</reference>